<keyword evidence="8" id="KW-0812">Transmembrane</keyword>
<comment type="catalytic activity">
    <reaction evidence="1 7">
        <text>alpha,alpha-trehalose + H2O = alpha-D-glucose + beta-D-glucose</text>
        <dbReference type="Rhea" id="RHEA:32675"/>
        <dbReference type="ChEBI" id="CHEBI:15377"/>
        <dbReference type="ChEBI" id="CHEBI:15903"/>
        <dbReference type="ChEBI" id="CHEBI:16551"/>
        <dbReference type="ChEBI" id="CHEBI:17925"/>
        <dbReference type="EC" id="3.2.1.28"/>
    </reaction>
</comment>
<dbReference type="PROSITE" id="PS00927">
    <property type="entry name" value="TREHALASE_1"/>
    <property type="match status" value="1"/>
</dbReference>
<dbReference type="InterPro" id="IPR008928">
    <property type="entry name" value="6-hairpin_glycosidase_sf"/>
</dbReference>
<evidence type="ECO:0000256" key="2">
    <source>
        <dbReference type="ARBA" id="ARBA00005615"/>
    </source>
</evidence>
<keyword evidence="11" id="KW-1185">Reference proteome</keyword>
<sequence>MYKCQFGIVILISVTFDLGVTLPTCPSNVYCHGRLLDTVQMASIYPDSKTFVDMKMKYSPEEVLKRFELFMNSTNSKPSNVEVKQFVNDTFEPPGSEFEDWEPTDWKPNPKFLDNIKDPALRDWGSKLHDRWKELGRKVKKEVAENPDLYSIIYVPNPVIVPGGRFKEFYYWDSYWIIRGLLLSEMYETVKGMLINFMSIVETYGFIPNGGRVYYAMRSQPPMLTSMVKTYIDETNDYKFLKENIGTLEKEFDFWMKNRTVQIAKGNRNYTLAIYQEFSSGPRPESYREDVESAHIFKTEEEKEAYYSELKAAAESGWDFSTRWFILNGTNKGNLTNLKTRSIVPVELNSIIYWNAKILSDFFEQLRMPEKSKKYRIIAKEWMEAVEQVLWHEEVGAWLDYDRLNEVKRDYFYPTNISPLWTGCHNFKDMPKTVEKILEYLIKMKVMINQGGIPSSFEHSGEQWDYPNAWPPLQHIVTVGLDNTGDVYAKELAYEITERWVNSNYIAFKKTDAMYEKYDATIPGGHGGGGEYVIQVGFGWTNGVIMDMLNTYGDQLTSEDPFKSNSYPTSSTVAVSTIEPIGTVILALFVTFAAGCIGYYLNFKVIWMKNIFGNGQNMVAA</sequence>
<evidence type="ECO:0000256" key="4">
    <source>
        <dbReference type="ARBA" id="ARBA00019905"/>
    </source>
</evidence>
<evidence type="ECO:0000313" key="10">
    <source>
        <dbReference type="EMBL" id="KAG8239747.1"/>
    </source>
</evidence>
<evidence type="ECO:0000256" key="9">
    <source>
        <dbReference type="SAM" id="SignalP"/>
    </source>
</evidence>
<dbReference type="Pfam" id="PF01204">
    <property type="entry name" value="Trehalase"/>
    <property type="match status" value="1"/>
</dbReference>
<evidence type="ECO:0000256" key="5">
    <source>
        <dbReference type="ARBA" id="ARBA00022801"/>
    </source>
</evidence>
<dbReference type="Proteomes" id="UP000792457">
    <property type="component" value="Unassembled WGS sequence"/>
</dbReference>
<dbReference type="PANTHER" id="PTHR23403">
    <property type="entry name" value="TREHALASE"/>
    <property type="match status" value="1"/>
</dbReference>
<keyword evidence="5 7" id="KW-0378">Hydrolase</keyword>
<evidence type="ECO:0000256" key="1">
    <source>
        <dbReference type="ARBA" id="ARBA00001576"/>
    </source>
</evidence>
<name>A0A8K0KR82_LADFU</name>
<dbReference type="Gene3D" id="1.50.10.10">
    <property type="match status" value="1"/>
</dbReference>
<evidence type="ECO:0000313" key="11">
    <source>
        <dbReference type="Proteomes" id="UP000792457"/>
    </source>
</evidence>
<reference evidence="10" key="2">
    <citation type="submission" date="2017-10" db="EMBL/GenBank/DDBJ databases">
        <title>Ladona fulva Genome sequencing and assembly.</title>
        <authorList>
            <person name="Murali S."/>
            <person name="Richards S."/>
            <person name="Bandaranaike D."/>
            <person name="Bellair M."/>
            <person name="Blankenburg K."/>
            <person name="Chao H."/>
            <person name="Dinh H."/>
            <person name="Doddapaneni H."/>
            <person name="Dugan-Rocha S."/>
            <person name="Elkadiri S."/>
            <person name="Gnanaolivu R."/>
            <person name="Hernandez B."/>
            <person name="Skinner E."/>
            <person name="Javaid M."/>
            <person name="Lee S."/>
            <person name="Li M."/>
            <person name="Ming W."/>
            <person name="Munidasa M."/>
            <person name="Muniz J."/>
            <person name="Nguyen L."/>
            <person name="Hughes D."/>
            <person name="Osuji N."/>
            <person name="Pu L.-L."/>
            <person name="Puazo M."/>
            <person name="Qu C."/>
            <person name="Quiroz J."/>
            <person name="Raj R."/>
            <person name="Weissenberger G."/>
            <person name="Xin Y."/>
            <person name="Zou X."/>
            <person name="Han Y."/>
            <person name="Worley K."/>
            <person name="Muzny D."/>
            <person name="Gibbs R."/>
        </authorList>
    </citation>
    <scope>NUCLEOTIDE SEQUENCE</scope>
    <source>
        <strain evidence="10">Sampled in the wild</strain>
    </source>
</reference>
<dbReference type="GO" id="GO:0005993">
    <property type="term" value="P:trehalose catabolic process"/>
    <property type="evidence" value="ECO:0007669"/>
    <property type="project" value="TreeGrafter"/>
</dbReference>
<feature type="signal peptide" evidence="9">
    <location>
        <begin position="1"/>
        <end position="21"/>
    </location>
</feature>
<dbReference type="AlphaFoldDB" id="A0A8K0KR82"/>
<evidence type="ECO:0000256" key="3">
    <source>
        <dbReference type="ARBA" id="ARBA00012757"/>
    </source>
</evidence>
<dbReference type="InterPro" id="IPR012341">
    <property type="entry name" value="6hp_glycosidase-like_sf"/>
</dbReference>
<dbReference type="SUPFAM" id="SSF48208">
    <property type="entry name" value="Six-hairpin glycosidases"/>
    <property type="match status" value="1"/>
</dbReference>
<keyword evidence="8" id="KW-0472">Membrane</keyword>
<dbReference type="PRINTS" id="PR00744">
    <property type="entry name" value="GLHYDRLASE37"/>
</dbReference>
<comment type="similarity">
    <text evidence="2 7">Belongs to the glycosyl hydrolase 37 family.</text>
</comment>
<feature type="chain" id="PRO_5035475525" description="Trehalase" evidence="9">
    <location>
        <begin position="22"/>
        <end position="621"/>
    </location>
</feature>
<evidence type="ECO:0000256" key="6">
    <source>
        <dbReference type="ARBA" id="ARBA00023295"/>
    </source>
</evidence>
<keyword evidence="6 7" id="KW-0326">Glycosidase</keyword>
<feature type="transmembrane region" description="Helical" evidence="8">
    <location>
        <begin position="581"/>
        <end position="601"/>
    </location>
</feature>
<organism evidence="10 11">
    <name type="scientific">Ladona fulva</name>
    <name type="common">Scarce chaser dragonfly</name>
    <name type="synonym">Libellula fulva</name>
    <dbReference type="NCBI Taxonomy" id="123851"/>
    <lineage>
        <taxon>Eukaryota</taxon>
        <taxon>Metazoa</taxon>
        <taxon>Ecdysozoa</taxon>
        <taxon>Arthropoda</taxon>
        <taxon>Hexapoda</taxon>
        <taxon>Insecta</taxon>
        <taxon>Pterygota</taxon>
        <taxon>Palaeoptera</taxon>
        <taxon>Odonata</taxon>
        <taxon>Epiprocta</taxon>
        <taxon>Anisoptera</taxon>
        <taxon>Libelluloidea</taxon>
        <taxon>Libellulidae</taxon>
        <taxon>Ladona</taxon>
    </lineage>
</organism>
<keyword evidence="8" id="KW-1133">Transmembrane helix</keyword>
<dbReference type="EC" id="3.2.1.28" evidence="3 7"/>
<proteinExistence type="inferred from homology"/>
<dbReference type="InterPro" id="IPR001661">
    <property type="entry name" value="Glyco_hydro_37"/>
</dbReference>
<dbReference type="PANTHER" id="PTHR23403:SF1">
    <property type="entry name" value="TREHALASE"/>
    <property type="match status" value="1"/>
</dbReference>
<evidence type="ECO:0000256" key="7">
    <source>
        <dbReference type="RuleBase" id="RU361180"/>
    </source>
</evidence>
<dbReference type="GO" id="GO:0004555">
    <property type="term" value="F:alpha,alpha-trehalase activity"/>
    <property type="evidence" value="ECO:0007669"/>
    <property type="project" value="UniProtKB-EC"/>
</dbReference>
<protein>
    <recommendedName>
        <fullName evidence="4 7">Trehalase</fullName>
        <ecNumber evidence="3 7">3.2.1.28</ecNumber>
    </recommendedName>
    <alternativeName>
        <fullName evidence="7">Alpha-trehalose glucohydrolase</fullName>
    </alternativeName>
</protein>
<dbReference type="EMBL" id="KZ309902">
    <property type="protein sequence ID" value="KAG8239747.1"/>
    <property type="molecule type" value="Genomic_DNA"/>
</dbReference>
<comment type="caution">
    <text evidence="10">The sequence shown here is derived from an EMBL/GenBank/DDBJ whole genome shotgun (WGS) entry which is preliminary data.</text>
</comment>
<reference evidence="10" key="1">
    <citation type="submission" date="2013-04" db="EMBL/GenBank/DDBJ databases">
        <authorList>
            <person name="Qu J."/>
            <person name="Murali S.C."/>
            <person name="Bandaranaike D."/>
            <person name="Bellair M."/>
            <person name="Blankenburg K."/>
            <person name="Chao H."/>
            <person name="Dinh H."/>
            <person name="Doddapaneni H."/>
            <person name="Downs B."/>
            <person name="Dugan-Rocha S."/>
            <person name="Elkadiri S."/>
            <person name="Gnanaolivu R.D."/>
            <person name="Hernandez B."/>
            <person name="Javaid M."/>
            <person name="Jayaseelan J.C."/>
            <person name="Lee S."/>
            <person name="Li M."/>
            <person name="Ming W."/>
            <person name="Munidasa M."/>
            <person name="Muniz J."/>
            <person name="Nguyen L."/>
            <person name="Ongeri F."/>
            <person name="Osuji N."/>
            <person name="Pu L.-L."/>
            <person name="Puazo M."/>
            <person name="Qu C."/>
            <person name="Quiroz J."/>
            <person name="Raj R."/>
            <person name="Weissenberger G."/>
            <person name="Xin Y."/>
            <person name="Zou X."/>
            <person name="Han Y."/>
            <person name="Richards S."/>
            <person name="Worley K."/>
            <person name="Muzny D."/>
            <person name="Gibbs R."/>
        </authorList>
    </citation>
    <scope>NUCLEOTIDE SEQUENCE</scope>
    <source>
        <strain evidence="10">Sampled in the wild</strain>
    </source>
</reference>
<evidence type="ECO:0000256" key="8">
    <source>
        <dbReference type="SAM" id="Phobius"/>
    </source>
</evidence>
<dbReference type="InterPro" id="IPR018232">
    <property type="entry name" value="Glyco_hydro_37_CS"/>
</dbReference>
<dbReference type="OrthoDB" id="3542292at2759"/>
<keyword evidence="9" id="KW-0732">Signal</keyword>
<dbReference type="PROSITE" id="PS00928">
    <property type="entry name" value="TREHALASE_2"/>
    <property type="match status" value="1"/>
</dbReference>
<gene>
    <name evidence="10" type="ORF">J437_LFUL017388</name>
</gene>
<accession>A0A8K0KR82</accession>